<proteinExistence type="predicted"/>
<dbReference type="KEGG" id="shs:STEHIDRAFT_173186"/>
<keyword evidence="1" id="KW-1133">Transmembrane helix</keyword>
<feature type="transmembrane region" description="Helical" evidence="1">
    <location>
        <begin position="53"/>
        <end position="73"/>
    </location>
</feature>
<dbReference type="RefSeq" id="XP_007311626.1">
    <property type="nucleotide sequence ID" value="XM_007311564.1"/>
</dbReference>
<dbReference type="AlphaFoldDB" id="R7RVV5"/>
<reference evidence="3" key="1">
    <citation type="journal article" date="2012" name="Science">
        <title>The Paleozoic origin of enzymatic lignin decomposition reconstructed from 31 fungal genomes.</title>
        <authorList>
            <person name="Floudas D."/>
            <person name="Binder M."/>
            <person name="Riley R."/>
            <person name="Barry K."/>
            <person name="Blanchette R.A."/>
            <person name="Henrissat B."/>
            <person name="Martinez A.T."/>
            <person name="Otillar R."/>
            <person name="Spatafora J.W."/>
            <person name="Yadav J.S."/>
            <person name="Aerts A."/>
            <person name="Benoit I."/>
            <person name="Boyd A."/>
            <person name="Carlson A."/>
            <person name="Copeland A."/>
            <person name="Coutinho P.M."/>
            <person name="de Vries R.P."/>
            <person name="Ferreira P."/>
            <person name="Findley K."/>
            <person name="Foster B."/>
            <person name="Gaskell J."/>
            <person name="Glotzer D."/>
            <person name="Gorecki P."/>
            <person name="Heitman J."/>
            <person name="Hesse C."/>
            <person name="Hori C."/>
            <person name="Igarashi K."/>
            <person name="Jurgens J.A."/>
            <person name="Kallen N."/>
            <person name="Kersten P."/>
            <person name="Kohler A."/>
            <person name="Kuees U."/>
            <person name="Kumar T.K.A."/>
            <person name="Kuo A."/>
            <person name="LaButti K."/>
            <person name="Larrondo L.F."/>
            <person name="Lindquist E."/>
            <person name="Ling A."/>
            <person name="Lombard V."/>
            <person name="Lucas S."/>
            <person name="Lundell T."/>
            <person name="Martin R."/>
            <person name="McLaughlin D.J."/>
            <person name="Morgenstern I."/>
            <person name="Morin E."/>
            <person name="Murat C."/>
            <person name="Nagy L.G."/>
            <person name="Nolan M."/>
            <person name="Ohm R.A."/>
            <person name="Patyshakuliyeva A."/>
            <person name="Rokas A."/>
            <person name="Ruiz-Duenas F.J."/>
            <person name="Sabat G."/>
            <person name="Salamov A."/>
            <person name="Samejima M."/>
            <person name="Schmutz J."/>
            <person name="Slot J.C."/>
            <person name="St John F."/>
            <person name="Stenlid J."/>
            <person name="Sun H."/>
            <person name="Sun S."/>
            <person name="Syed K."/>
            <person name="Tsang A."/>
            <person name="Wiebenga A."/>
            <person name="Young D."/>
            <person name="Pisabarro A."/>
            <person name="Eastwood D.C."/>
            <person name="Martin F."/>
            <person name="Cullen D."/>
            <person name="Grigoriev I.V."/>
            <person name="Hibbett D.S."/>
        </authorList>
    </citation>
    <scope>NUCLEOTIDE SEQUENCE [LARGE SCALE GENOMIC DNA]</scope>
    <source>
        <strain evidence="3">FP-91666</strain>
    </source>
</reference>
<accession>R7RVV5</accession>
<dbReference type="EMBL" id="JH687406">
    <property type="protein sequence ID" value="EIM79329.1"/>
    <property type="molecule type" value="Genomic_DNA"/>
</dbReference>
<gene>
    <name evidence="2" type="ORF">STEHIDRAFT_173186</name>
</gene>
<sequence length="84" mass="9417">MILLEKGVQTKDSSLIQVLKLFFADDIVVKLHSRVRTVLCNDKAQDVTGQSKSIVVCVGLFLIIYILSILVYAELNDNFLCTRS</sequence>
<dbReference type="Proteomes" id="UP000053927">
    <property type="component" value="Unassembled WGS sequence"/>
</dbReference>
<dbReference type="GeneID" id="18804232"/>
<name>R7RVV5_STEHR</name>
<keyword evidence="1" id="KW-0812">Transmembrane</keyword>
<evidence type="ECO:0000313" key="3">
    <source>
        <dbReference type="Proteomes" id="UP000053927"/>
    </source>
</evidence>
<feature type="non-terminal residue" evidence="2">
    <location>
        <position position="84"/>
    </location>
</feature>
<evidence type="ECO:0000256" key="1">
    <source>
        <dbReference type="SAM" id="Phobius"/>
    </source>
</evidence>
<organism evidence="2 3">
    <name type="scientific">Stereum hirsutum (strain FP-91666)</name>
    <name type="common">White-rot fungus</name>
    <dbReference type="NCBI Taxonomy" id="721885"/>
    <lineage>
        <taxon>Eukaryota</taxon>
        <taxon>Fungi</taxon>
        <taxon>Dikarya</taxon>
        <taxon>Basidiomycota</taxon>
        <taxon>Agaricomycotina</taxon>
        <taxon>Agaricomycetes</taxon>
        <taxon>Russulales</taxon>
        <taxon>Stereaceae</taxon>
        <taxon>Stereum</taxon>
    </lineage>
</organism>
<keyword evidence="1" id="KW-0472">Membrane</keyword>
<evidence type="ECO:0000313" key="2">
    <source>
        <dbReference type="EMBL" id="EIM79329.1"/>
    </source>
</evidence>
<keyword evidence="3" id="KW-1185">Reference proteome</keyword>
<protein>
    <submittedName>
        <fullName evidence="2">Uncharacterized protein</fullName>
    </submittedName>
</protein>